<proteinExistence type="inferred from homology"/>
<dbReference type="SUPFAM" id="SSF54814">
    <property type="entry name" value="Prokaryotic type KH domain (KH-domain type II)"/>
    <property type="match status" value="1"/>
</dbReference>
<dbReference type="PROSITE" id="PS50823">
    <property type="entry name" value="KH_TYPE_2"/>
    <property type="match status" value="1"/>
</dbReference>
<dbReference type="InterPro" id="IPR036419">
    <property type="entry name" value="Ribosomal_S3_C_sf"/>
</dbReference>
<dbReference type="PANTHER" id="PTHR11760">
    <property type="entry name" value="30S/40S RIBOSOMAL PROTEIN S3"/>
    <property type="match status" value="1"/>
</dbReference>
<reference evidence="11 12" key="1">
    <citation type="journal article" date="2016" name="Nat. Commun.">
        <title>Thousands of microbial genomes shed light on interconnected biogeochemical processes in an aquifer system.</title>
        <authorList>
            <person name="Anantharaman K."/>
            <person name="Brown C.T."/>
            <person name="Hug L.A."/>
            <person name="Sharon I."/>
            <person name="Castelle C.J."/>
            <person name="Probst A.J."/>
            <person name="Thomas B.C."/>
            <person name="Singh A."/>
            <person name="Wilkins M.J."/>
            <person name="Karaoz U."/>
            <person name="Brodie E.L."/>
            <person name="Williams K.H."/>
            <person name="Hubbard S.S."/>
            <person name="Banfield J.F."/>
        </authorList>
    </citation>
    <scope>NUCLEOTIDE SEQUENCE [LARGE SCALE GENOMIC DNA]</scope>
</reference>
<dbReference type="InterPro" id="IPR001351">
    <property type="entry name" value="Ribosomal_uS3_C"/>
</dbReference>
<dbReference type="HAMAP" id="MF_01309_B">
    <property type="entry name" value="Ribosomal_uS3_B"/>
    <property type="match status" value="1"/>
</dbReference>
<evidence type="ECO:0000256" key="6">
    <source>
        <dbReference type="ARBA" id="ARBA00024998"/>
    </source>
</evidence>
<evidence type="ECO:0000256" key="3">
    <source>
        <dbReference type="ARBA" id="ARBA00022884"/>
    </source>
</evidence>
<dbReference type="InterPro" id="IPR015946">
    <property type="entry name" value="KH_dom-like_a/b"/>
</dbReference>
<dbReference type="GO" id="GO:0006412">
    <property type="term" value="P:translation"/>
    <property type="evidence" value="ECO:0007669"/>
    <property type="project" value="UniProtKB-UniRule"/>
</dbReference>
<evidence type="ECO:0000256" key="4">
    <source>
        <dbReference type="ARBA" id="ARBA00022980"/>
    </source>
</evidence>
<evidence type="ECO:0000256" key="8">
    <source>
        <dbReference type="HAMAP-Rule" id="MF_01309"/>
    </source>
</evidence>
<evidence type="ECO:0000313" key="11">
    <source>
        <dbReference type="EMBL" id="OGL74213.1"/>
    </source>
</evidence>
<keyword evidence="5 8" id="KW-0687">Ribonucleoprotein</keyword>
<comment type="similarity">
    <text evidence="1 8 9">Belongs to the universal ribosomal protein uS3 family.</text>
</comment>
<keyword evidence="4 8" id="KW-0689">Ribosomal protein</keyword>
<dbReference type="PANTHER" id="PTHR11760:SF19">
    <property type="entry name" value="SMALL RIBOSOMAL SUBUNIT PROTEIN US3C"/>
    <property type="match status" value="1"/>
</dbReference>
<dbReference type="NCBIfam" id="TIGR01009">
    <property type="entry name" value="rpsC_bact"/>
    <property type="match status" value="1"/>
</dbReference>
<gene>
    <name evidence="8" type="primary">rpsC</name>
    <name evidence="11" type="ORF">A3D72_03475</name>
</gene>
<organism evidence="11 12">
    <name type="scientific">Candidatus Uhrbacteria bacterium RIFCSPHIGHO2_02_FULL_57_19</name>
    <dbReference type="NCBI Taxonomy" id="1802391"/>
    <lineage>
        <taxon>Bacteria</taxon>
        <taxon>Candidatus Uhriibacteriota</taxon>
    </lineage>
</organism>
<evidence type="ECO:0000313" key="12">
    <source>
        <dbReference type="Proteomes" id="UP000176303"/>
    </source>
</evidence>
<evidence type="ECO:0000256" key="2">
    <source>
        <dbReference type="ARBA" id="ARBA00022730"/>
    </source>
</evidence>
<dbReference type="Pfam" id="PF07650">
    <property type="entry name" value="KH_2"/>
    <property type="match status" value="1"/>
</dbReference>
<dbReference type="FunFam" id="3.30.300.20:FF:000001">
    <property type="entry name" value="30S ribosomal protein S3"/>
    <property type="match status" value="1"/>
</dbReference>
<evidence type="ECO:0000256" key="5">
    <source>
        <dbReference type="ARBA" id="ARBA00023274"/>
    </source>
</evidence>
<feature type="domain" description="KH type-2" evidence="10">
    <location>
        <begin position="38"/>
        <end position="110"/>
    </location>
</feature>
<dbReference type="GO" id="GO:0019843">
    <property type="term" value="F:rRNA binding"/>
    <property type="evidence" value="ECO:0007669"/>
    <property type="project" value="UniProtKB-UniRule"/>
</dbReference>
<keyword evidence="3 8" id="KW-0694">RNA-binding</keyword>
<dbReference type="InterPro" id="IPR005704">
    <property type="entry name" value="Ribosomal_uS3_bac-typ"/>
</dbReference>
<dbReference type="PROSITE" id="PS00548">
    <property type="entry name" value="RIBOSOMAL_S3"/>
    <property type="match status" value="1"/>
</dbReference>
<dbReference type="Gene3D" id="3.30.300.20">
    <property type="match status" value="1"/>
</dbReference>
<comment type="caution">
    <text evidence="11">The sequence shown here is derived from an EMBL/GenBank/DDBJ whole genome shotgun (WGS) entry which is preliminary data.</text>
</comment>
<comment type="function">
    <text evidence="6 8">Binds the lower part of the 30S subunit head. Binds mRNA in the 70S ribosome, positioning it for translation.</text>
</comment>
<dbReference type="GO" id="GO:0003729">
    <property type="term" value="F:mRNA binding"/>
    <property type="evidence" value="ECO:0007669"/>
    <property type="project" value="UniProtKB-UniRule"/>
</dbReference>
<evidence type="ECO:0000256" key="1">
    <source>
        <dbReference type="ARBA" id="ARBA00010761"/>
    </source>
</evidence>
<dbReference type="AlphaFoldDB" id="A0A1F7U7I1"/>
<evidence type="ECO:0000259" key="10">
    <source>
        <dbReference type="PROSITE" id="PS50823"/>
    </source>
</evidence>
<evidence type="ECO:0000256" key="9">
    <source>
        <dbReference type="RuleBase" id="RU003624"/>
    </source>
</evidence>
<dbReference type="GO" id="GO:0022627">
    <property type="term" value="C:cytosolic small ribosomal subunit"/>
    <property type="evidence" value="ECO:0007669"/>
    <property type="project" value="TreeGrafter"/>
</dbReference>
<comment type="subunit">
    <text evidence="8">Part of the 30S ribosomal subunit. Forms a tight complex with proteins S10 and S14.</text>
</comment>
<dbReference type="InterPro" id="IPR004044">
    <property type="entry name" value="KH_dom_type_2"/>
</dbReference>
<dbReference type="Pfam" id="PF00189">
    <property type="entry name" value="Ribosomal_S3_C"/>
    <property type="match status" value="1"/>
</dbReference>
<dbReference type="EMBL" id="MGDZ01000004">
    <property type="protein sequence ID" value="OGL74213.1"/>
    <property type="molecule type" value="Genomic_DNA"/>
</dbReference>
<dbReference type="Gene3D" id="3.30.1140.32">
    <property type="entry name" value="Ribosomal protein S3, C-terminal domain"/>
    <property type="match status" value="1"/>
</dbReference>
<name>A0A1F7U7I1_9BACT</name>
<dbReference type="Proteomes" id="UP000176303">
    <property type="component" value="Unassembled WGS sequence"/>
</dbReference>
<evidence type="ECO:0000256" key="7">
    <source>
        <dbReference type="ARBA" id="ARBA00035257"/>
    </source>
</evidence>
<dbReference type="STRING" id="1802391.A3D72_03475"/>
<dbReference type="GO" id="GO:0003735">
    <property type="term" value="F:structural constituent of ribosome"/>
    <property type="evidence" value="ECO:0007669"/>
    <property type="project" value="InterPro"/>
</dbReference>
<dbReference type="SUPFAM" id="SSF54821">
    <property type="entry name" value="Ribosomal protein S3 C-terminal domain"/>
    <property type="match status" value="1"/>
</dbReference>
<dbReference type="InterPro" id="IPR018280">
    <property type="entry name" value="Ribosomal_uS3_CS"/>
</dbReference>
<keyword evidence="2 8" id="KW-0699">rRNA-binding</keyword>
<sequence>MGNKVHPTSFRLGTTATWQSRWFSVREYPKFLRQDVEVRAFLRDLLREAAVDRIDIERSANQMTIIIASAKPGFIIGRAGAGAEEIKEKIRQKFFRGQKVSLGVNIVEVPRPSLSSSIVMQQIVSDLEKRMPFRRVLKMTVDRVSKAGARGVRVEVAGRLNGAEIARTEKLAWGSVPLHNLRADINYAQGFARTIYGTIGVKVWIYRGEVFEKEKE</sequence>
<dbReference type="InterPro" id="IPR057258">
    <property type="entry name" value="Ribosomal_uS3"/>
</dbReference>
<dbReference type="CDD" id="cd02412">
    <property type="entry name" value="KH-II_30S_S3"/>
    <property type="match status" value="1"/>
</dbReference>
<dbReference type="InterPro" id="IPR009019">
    <property type="entry name" value="KH_sf_prok-type"/>
</dbReference>
<protein>
    <recommendedName>
        <fullName evidence="7 8">Small ribosomal subunit protein uS3</fullName>
    </recommendedName>
</protein>
<accession>A0A1F7U7I1</accession>